<keyword evidence="1" id="KW-0812">Transmembrane</keyword>
<evidence type="ECO:0000256" key="1">
    <source>
        <dbReference type="SAM" id="Phobius"/>
    </source>
</evidence>
<dbReference type="Gene3D" id="3.40.50.150">
    <property type="entry name" value="Vaccinia Virus protein VP39"/>
    <property type="match status" value="1"/>
</dbReference>
<feature type="transmembrane region" description="Helical" evidence="1">
    <location>
        <begin position="30"/>
        <end position="51"/>
    </location>
</feature>
<evidence type="ECO:0000259" key="2">
    <source>
        <dbReference type="Pfam" id="PF13649"/>
    </source>
</evidence>
<dbReference type="AlphaFoldDB" id="A0A2V0NUB3"/>
<dbReference type="OrthoDB" id="10523139at2759"/>
<protein>
    <recommendedName>
        <fullName evidence="2">Methyltransferase domain-containing protein</fullName>
    </recommendedName>
</protein>
<name>A0A2V0NUB3_9CHLO</name>
<dbReference type="Proteomes" id="UP000247498">
    <property type="component" value="Unassembled WGS sequence"/>
</dbReference>
<evidence type="ECO:0000313" key="3">
    <source>
        <dbReference type="EMBL" id="GBF90262.1"/>
    </source>
</evidence>
<accession>A0A2V0NUB3</accession>
<keyword evidence="4" id="KW-1185">Reference proteome</keyword>
<feature type="domain" description="Methyltransferase" evidence="2">
    <location>
        <begin position="193"/>
        <end position="287"/>
    </location>
</feature>
<dbReference type="EMBL" id="BDRX01000015">
    <property type="protein sequence ID" value="GBF90262.1"/>
    <property type="molecule type" value="Genomic_DNA"/>
</dbReference>
<dbReference type="SUPFAM" id="SSF53335">
    <property type="entry name" value="S-adenosyl-L-methionine-dependent methyltransferases"/>
    <property type="match status" value="1"/>
</dbReference>
<proteinExistence type="predicted"/>
<reference evidence="3 4" key="1">
    <citation type="journal article" date="2018" name="Sci. Rep.">
        <title>Raphidocelis subcapitata (=Pseudokirchneriella subcapitata) provides an insight into genome evolution and environmental adaptations in the Sphaeropleales.</title>
        <authorList>
            <person name="Suzuki S."/>
            <person name="Yamaguchi H."/>
            <person name="Nakajima N."/>
            <person name="Kawachi M."/>
        </authorList>
    </citation>
    <scope>NUCLEOTIDE SEQUENCE [LARGE SCALE GENOMIC DNA]</scope>
    <source>
        <strain evidence="3 4">NIES-35</strain>
    </source>
</reference>
<keyword evidence="1" id="KW-1133">Transmembrane helix</keyword>
<dbReference type="CDD" id="cd02440">
    <property type="entry name" value="AdoMet_MTases"/>
    <property type="match status" value="1"/>
</dbReference>
<dbReference type="Pfam" id="PF13649">
    <property type="entry name" value="Methyltransf_25"/>
    <property type="match status" value="1"/>
</dbReference>
<organism evidence="3 4">
    <name type="scientific">Raphidocelis subcapitata</name>
    <dbReference type="NCBI Taxonomy" id="307507"/>
    <lineage>
        <taxon>Eukaryota</taxon>
        <taxon>Viridiplantae</taxon>
        <taxon>Chlorophyta</taxon>
        <taxon>core chlorophytes</taxon>
        <taxon>Chlorophyceae</taxon>
        <taxon>CS clade</taxon>
        <taxon>Sphaeropleales</taxon>
        <taxon>Selenastraceae</taxon>
        <taxon>Raphidocelis</taxon>
    </lineage>
</organism>
<dbReference type="InterPro" id="IPR029063">
    <property type="entry name" value="SAM-dependent_MTases_sf"/>
</dbReference>
<dbReference type="InParanoid" id="A0A2V0NUB3"/>
<sequence>MTSLPHVPLLAAHGAGGTPAGRRRAPSAQIPALLALLSALLVGALLGGVAARRGAGRGGGGNTALAADAALRVASFNQKHASAVTDVLYARMPAQYIEAQRAARAVCPACPPEPPADPDSALEFRRAMLAAGAGLANLSAEIGLSAAQPPIDTHAMSRGAGFITGGLYEADLITASLQAATGHPLGGPAPRSVLDFGGSSGRVARVLSAAFPDSSFSLCDPNPKSIEWAAAHAPRIRAFVSGSDPPLPGIDAGAYDAVYAVSIWSHYAEASAAAWLAEVHRVLRQGGALYFTAHGYQSLRYYSSRRALPEHNIAAVTADLRDRGFHFDDFFGSAGDWGVVSKGWGHSYLTPAWLEAAVAGRFRIKHWCAGCEQDNQDAYVLVKDQ</sequence>
<evidence type="ECO:0000313" key="4">
    <source>
        <dbReference type="Proteomes" id="UP000247498"/>
    </source>
</evidence>
<gene>
    <name evidence="3" type="ORF">Rsub_03395</name>
</gene>
<dbReference type="InterPro" id="IPR041698">
    <property type="entry name" value="Methyltransf_25"/>
</dbReference>
<keyword evidence="1" id="KW-0472">Membrane</keyword>
<comment type="caution">
    <text evidence="3">The sequence shown here is derived from an EMBL/GenBank/DDBJ whole genome shotgun (WGS) entry which is preliminary data.</text>
</comment>